<keyword evidence="6" id="KW-1185">Reference proteome</keyword>
<feature type="signal peptide" evidence="4">
    <location>
        <begin position="1"/>
        <end position="20"/>
    </location>
</feature>
<dbReference type="SUPFAM" id="SSF111384">
    <property type="entry name" value="OmpH-like"/>
    <property type="match status" value="1"/>
</dbReference>
<dbReference type="GO" id="GO:0050821">
    <property type="term" value="P:protein stabilization"/>
    <property type="evidence" value="ECO:0007669"/>
    <property type="project" value="TreeGrafter"/>
</dbReference>
<gene>
    <name evidence="5" type="ORF">GBK04_14560</name>
</gene>
<feature type="compositionally biased region" description="Low complexity" evidence="3">
    <location>
        <begin position="174"/>
        <end position="187"/>
    </location>
</feature>
<dbReference type="Gene3D" id="3.30.910.20">
    <property type="entry name" value="Skp domain"/>
    <property type="match status" value="1"/>
</dbReference>
<dbReference type="GO" id="GO:0051082">
    <property type="term" value="F:unfolded protein binding"/>
    <property type="evidence" value="ECO:0007669"/>
    <property type="project" value="InterPro"/>
</dbReference>
<protein>
    <submittedName>
        <fullName evidence="5">OmpH family outer membrane protein</fullName>
    </submittedName>
</protein>
<name>A0A7C9F6R6_9BACT</name>
<evidence type="ECO:0000313" key="6">
    <source>
        <dbReference type="Proteomes" id="UP000479293"/>
    </source>
</evidence>
<evidence type="ECO:0000256" key="2">
    <source>
        <dbReference type="ARBA" id="ARBA00022729"/>
    </source>
</evidence>
<accession>A0A7C9F6R6</accession>
<keyword evidence="2 4" id="KW-0732">Signal</keyword>
<dbReference type="InterPro" id="IPR024930">
    <property type="entry name" value="Skp_dom_sf"/>
</dbReference>
<reference evidence="5 6" key="1">
    <citation type="submission" date="2019-10" db="EMBL/GenBank/DDBJ databases">
        <title>Draft Genome Sequence of Cytophagaceae sp. SJW1-29.</title>
        <authorList>
            <person name="Choi A."/>
        </authorList>
    </citation>
    <scope>NUCLEOTIDE SEQUENCE [LARGE SCALE GENOMIC DNA]</scope>
    <source>
        <strain evidence="5 6">SJW1-29</strain>
    </source>
</reference>
<feature type="chain" id="PRO_5029017253" evidence="4">
    <location>
        <begin position="21"/>
        <end position="200"/>
    </location>
</feature>
<dbReference type="AlphaFoldDB" id="A0A7C9F6R6"/>
<dbReference type="PANTHER" id="PTHR35089:SF1">
    <property type="entry name" value="CHAPERONE PROTEIN SKP"/>
    <property type="match status" value="1"/>
</dbReference>
<dbReference type="PANTHER" id="PTHR35089">
    <property type="entry name" value="CHAPERONE PROTEIN SKP"/>
    <property type="match status" value="1"/>
</dbReference>
<dbReference type="Proteomes" id="UP000479293">
    <property type="component" value="Unassembled WGS sequence"/>
</dbReference>
<feature type="compositionally biased region" description="Polar residues" evidence="3">
    <location>
        <begin position="188"/>
        <end position="200"/>
    </location>
</feature>
<dbReference type="GO" id="GO:0005829">
    <property type="term" value="C:cytosol"/>
    <property type="evidence" value="ECO:0007669"/>
    <property type="project" value="TreeGrafter"/>
</dbReference>
<evidence type="ECO:0000313" key="5">
    <source>
        <dbReference type="EMBL" id="MPR34546.1"/>
    </source>
</evidence>
<dbReference type="EMBL" id="WHLY01000002">
    <property type="protein sequence ID" value="MPR34546.1"/>
    <property type="molecule type" value="Genomic_DNA"/>
</dbReference>
<evidence type="ECO:0000256" key="3">
    <source>
        <dbReference type="SAM" id="MobiDB-lite"/>
    </source>
</evidence>
<proteinExistence type="inferred from homology"/>
<organism evidence="5 6">
    <name type="scientific">Salmonirosea aquatica</name>
    <dbReference type="NCBI Taxonomy" id="2654236"/>
    <lineage>
        <taxon>Bacteria</taxon>
        <taxon>Pseudomonadati</taxon>
        <taxon>Bacteroidota</taxon>
        <taxon>Cytophagia</taxon>
        <taxon>Cytophagales</taxon>
        <taxon>Spirosomataceae</taxon>
        <taxon>Salmonirosea</taxon>
    </lineage>
</organism>
<sequence length="200" mass="23508">MKKIVFLVLLSSVLAFHAQAQKFGYVDMEYITSKMPEYQKAVREMDQFSERWAKEIQEKFVEIDRLQRTYMAEEVLLTDELKRKRQNEIKEKELEAREYNDRVFGMDGMMFEKKKELMKPVMERVQRSLEKVCDQRRLDFLFDKSSGIVLVYTNPKHDYTDYVMEDLGIETKPAAAASAVPSDPTSTNPINQNSITKKPK</sequence>
<dbReference type="InterPro" id="IPR005632">
    <property type="entry name" value="Chaperone_Skp"/>
</dbReference>
<dbReference type="SMART" id="SM00935">
    <property type="entry name" value="OmpH"/>
    <property type="match status" value="1"/>
</dbReference>
<evidence type="ECO:0000256" key="1">
    <source>
        <dbReference type="ARBA" id="ARBA00009091"/>
    </source>
</evidence>
<feature type="region of interest" description="Disordered" evidence="3">
    <location>
        <begin position="174"/>
        <end position="200"/>
    </location>
</feature>
<dbReference type="RefSeq" id="WP_152760863.1">
    <property type="nucleotide sequence ID" value="NZ_WHLY01000002.1"/>
</dbReference>
<dbReference type="Pfam" id="PF03938">
    <property type="entry name" value="OmpH"/>
    <property type="match status" value="1"/>
</dbReference>
<evidence type="ECO:0000256" key="4">
    <source>
        <dbReference type="SAM" id="SignalP"/>
    </source>
</evidence>
<comment type="similarity">
    <text evidence="1">Belongs to the Skp family.</text>
</comment>
<comment type="caution">
    <text evidence="5">The sequence shown here is derived from an EMBL/GenBank/DDBJ whole genome shotgun (WGS) entry which is preliminary data.</text>
</comment>